<dbReference type="SUPFAM" id="SSF53756">
    <property type="entry name" value="UDP-Glycosyltransferase/glycogen phosphorylase"/>
    <property type="match status" value="1"/>
</dbReference>
<protein>
    <submittedName>
        <fullName evidence="2">Mannosylfructose-phosphate synthase</fullName>
        <ecNumber evidence="2">2.4.1.246</ecNumber>
    </submittedName>
</protein>
<organism evidence="2 3">
    <name type="scientific">Phaeobacter inhibens</name>
    <dbReference type="NCBI Taxonomy" id="221822"/>
    <lineage>
        <taxon>Bacteria</taxon>
        <taxon>Pseudomonadati</taxon>
        <taxon>Pseudomonadota</taxon>
        <taxon>Alphaproteobacteria</taxon>
        <taxon>Rhodobacterales</taxon>
        <taxon>Roseobacteraceae</taxon>
        <taxon>Phaeobacter</taxon>
    </lineage>
</organism>
<dbReference type="Pfam" id="PF13439">
    <property type="entry name" value="Glyco_transf_4"/>
    <property type="match status" value="1"/>
</dbReference>
<keyword evidence="3" id="KW-1185">Reference proteome</keyword>
<evidence type="ECO:0000313" key="3">
    <source>
        <dbReference type="Proteomes" id="UP000236536"/>
    </source>
</evidence>
<keyword evidence="2" id="KW-0614">Plasmid</keyword>
<dbReference type="Gene3D" id="3.40.50.2000">
    <property type="entry name" value="Glycogen Phosphorylase B"/>
    <property type="match status" value="1"/>
</dbReference>
<reference evidence="2 3" key="1">
    <citation type="journal article" date="2017" name="Genome Biol. Evol.">
        <title>Trajectories and Drivers of Genome Evolution in Surface-Associated Marine Phaeobacter.</title>
        <authorList>
            <person name="Freese H.M."/>
            <person name="Sikorski J."/>
            <person name="Bunk B."/>
            <person name="Scheuner C."/>
            <person name="Meier-Kolthoff J.P."/>
            <person name="Sproer C."/>
            <person name="Gram L."/>
            <person name="Overmann J."/>
        </authorList>
    </citation>
    <scope>NUCLEOTIDE SEQUENCE [LARGE SCALE GENOMIC DNA]</scope>
    <source>
        <strain evidence="2 3">P66</strain>
    </source>
</reference>
<dbReference type="EMBL" id="CP010709">
    <property type="protein sequence ID" value="AUQ97014.1"/>
    <property type="molecule type" value="Genomic_DNA"/>
</dbReference>
<keyword evidence="2" id="KW-0328">Glycosyltransferase</keyword>
<accession>A0ABM6RKC5</accession>
<feature type="domain" description="Glycosyltransferase subfamily 4-like N-terminal" evidence="1">
    <location>
        <begin position="23"/>
        <end position="197"/>
    </location>
</feature>
<dbReference type="Proteomes" id="UP000236536">
    <property type="component" value="Plasmid pP66_d"/>
</dbReference>
<dbReference type="EC" id="2.4.1.246" evidence="2"/>
<gene>
    <name evidence="2" type="primary">mfpsA</name>
    <name evidence="2" type="ORF">PhaeoP66_04288</name>
</gene>
<evidence type="ECO:0000313" key="2">
    <source>
        <dbReference type="EMBL" id="AUQ97014.1"/>
    </source>
</evidence>
<reference evidence="2 3" key="2">
    <citation type="journal article" date="2017" name="Int. J. Syst. Evol. Microbiol.">
        <title>Adaptation of Surface-Associated Bacteria to the Open Ocean: A Genomically Distinct Subpopulation of Phaeobacter gallaeciensis Colonizes Pacific Mesozooplankton.</title>
        <authorList>
            <person name="Freese H.M."/>
            <person name="Methner A."/>
            <person name="Overmann J."/>
        </authorList>
    </citation>
    <scope>NUCLEOTIDE SEQUENCE [LARGE SCALE GENOMIC DNA]</scope>
    <source>
        <strain evidence="2 3">P66</strain>
    </source>
</reference>
<dbReference type="InterPro" id="IPR028098">
    <property type="entry name" value="Glyco_trans_4-like_N"/>
</dbReference>
<geneLocation type="plasmid" evidence="2 3">
    <name>pP66_d</name>
</geneLocation>
<keyword evidence="2" id="KW-0808">Transferase</keyword>
<sequence length="201" mass="22193">MRRFLLVSLNNDPTVPLGSKHAGGQTKYVLELTKNLLFQGHEVEVLTIGHRGQPMREEFAPGAVVTRFFRNDGESYDYDISQSELCDIADRIIAHVTAREQPVDLILCCYWVSGDASVRLKAELGCPMAVTFCQLASFKRKGEVAPELAGRFQSEQDLGHAADAVIATNAAERTTLAQDYGIAPEKIHLIPRGIDLTVFHP</sequence>
<evidence type="ECO:0000259" key="1">
    <source>
        <dbReference type="Pfam" id="PF13439"/>
    </source>
</evidence>
<proteinExistence type="predicted"/>
<dbReference type="RefSeq" id="WP_102875604.1">
    <property type="nucleotide sequence ID" value="NZ_CP010760.1"/>
</dbReference>
<name>A0ABM6RKC5_9RHOB</name>
<dbReference type="GO" id="GO:0103011">
    <property type="term" value="F:mannosylfructose-phosphate synthase activity"/>
    <property type="evidence" value="ECO:0007669"/>
    <property type="project" value="UniProtKB-EC"/>
</dbReference>